<name>A0ABM8B8S8_9BIFI</name>
<organism evidence="1 2">
    <name type="scientific">Bombiscardovia nodaiensis</name>
    <dbReference type="NCBI Taxonomy" id="2932181"/>
    <lineage>
        <taxon>Bacteria</taxon>
        <taxon>Bacillati</taxon>
        <taxon>Actinomycetota</taxon>
        <taxon>Actinomycetes</taxon>
        <taxon>Bifidobacteriales</taxon>
        <taxon>Bifidobacteriaceae</taxon>
        <taxon>Bombiscardovia</taxon>
    </lineage>
</organism>
<accession>A0ABM8B8S8</accession>
<evidence type="ECO:0008006" key="3">
    <source>
        <dbReference type="Google" id="ProtNLM"/>
    </source>
</evidence>
<sequence>MKFGVNYTPSQGWFYMWLHPDWDTVHRDMDHIASLGVDHVRIFPLWPILQPNRTAINTSGLKDLHRMVGVAGKAGLDCYVDVLQGHMSSFDFLPSWMLSWHKKNMFTDPAAVQAQAELVAAVYDDLHDLSCFAGLTLGNECNQFAGSSHPSPMRASNEDIEAWLRELLKPVTKRAHQDGRVVLHCENDEVWYSDGHPFLPEYAANIGDITAIHSWVFNGTAQHYGDLSQESVRHAEYLVQLAQAFANYADRKVWVQEIGAPLNVIAPEHAAQFCRESIEHILDSNNVYGLTWWCSHNVDQRYADFPTLEHELGLFDVDGKLTPIGYSFKEVVRQYQNPCKVEARPQALVIDTDSEGLPILRASLSPGGSVFDRWMELSAAGERPSLVLSKDLADHRLLEERGIGSHHSVEPKAGKLYSSVSDSSVL</sequence>
<gene>
    <name evidence="1" type="ORF">KIM372_11470</name>
</gene>
<dbReference type="Proteomes" id="UP001321766">
    <property type="component" value="Chromosome"/>
</dbReference>
<protein>
    <recommendedName>
        <fullName evidence="3">Glycosyl hydrolase</fullName>
    </recommendedName>
</protein>
<dbReference type="InterPro" id="IPR017853">
    <property type="entry name" value="GH"/>
</dbReference>
<proteinExistence type="predicted"/>
<evidence type="ECO:0000313" key="2">
    <source>
        <dbReference type="Proteomes" id="UP001321766"/>
    </source>
</evidence>
<dbReference type="SUPFAM" id="SSF51445">
    <property type="entry name" value="(Trans)glycosidases"/>
    <property type="match status" value="1"/>
</dbReference>
<dbReference type="Gene3D" id="3.20.20.80">
    <property type="entry name" value="Glycosidases"/>
    <property type="match status" value="1"/>
</dbReference>
<evidence type="ECO:0000313" key="1">
    <source>
        <dbReference type="EMBL" id="BDR53240.1"/>
    </source>
</evidence>
<reference evidence="1 2" key="1">
    <citation type="journal article" date="2023" name="Microbiol. Spectr.">
        <title>Symbiosis of Carpenter Bees with Uncharacterized Lactic Acid Bacteria Showing NAD Auxotrophy.</title>
        <authorList>
            <person name="Kawasaki S."/>
            <person name="Ozawa K."/>
            <person name="Mori T."/>
            <person name="Yamamoto A."/>
            <person name="Ito M."/>
            <person name="Ohkuma M."/>
            <person name="Sakamoto M."/>
            <person name="Matsutani M."/>
        </authorList>
    </citation>
    <scope>NUCLEOTIDE SEQUENCE [LARGE SCALE GENOMIC DNA]</scope>
    <source>
        <strain evidence="1 2">Kim37-2</strain>
    </source>
</reference>
<keyword evidence="2" id="KW-1185">Reference proteome</keyword>
<dbReference type="EMBL" id="AP026798">
    <property type="protein sequence ID" value="BDR53240.1"/>
    <property type="molecule type" value="Genomic_DNA"/>
</dbReference>